<dbReference type="InterPro" id="IPR020288">
    <property type="entry name" value="Sheath_initiator"/>
</dbReference>
<dbReference type="Proteomes" id="UP000254191">
    <property type="component" value="Unassembled WGS sequence"/>
</dbReference>
<evidence type="ECO:0000313" key="8">
    <source>
        <dbReference type="Proteomes" id="UP001171165"/>
    </source>
</evidence>
<dbReference type="Pfam" id="PF10934">
    <property type="entry name" value="Sheath_initiator"/>
    <property type="match status" value="1"/>
</dbReference>
<dbReference type="EMBL" id="UAUE01000007">
    <property type="protein sequence ID" value="SPY94945.1"/>
    <property type="molecule type" value="Genomic_DNA"/>
</dbReference>
<protein>
    <submittedName>
        <fullName evidence="3">Phage protein</fullName>
    </submittedName>
</protein>
<reference evidence="6 7" key="2">
    <citation type="submission" date="2018-06" db="EMBL/GenBank/DDBJ databases">
        <authorList>
            <consortium name="Pathogen Informatics"/>
            <person name="Doyle S."/>
        </authorList>
    </citation>
    <scope>NUCLEOTIDE SEQUENCE [LARGE SCALE GENOMIC DNA]</scope>
    <source>
        <strain evidence="3 6">NCTC10975</strain>
        <strain evidence="4 7">NCTC11938</strain>
    </source>
</reference>
<dbReference type="KEGG" id="pvl:AOB99_10535"/>
<accession>A0A1Z1SUZ3</accession>
<dbReference type="Proteomes" id="UP001171165">
    <property type="component" value="Unassembled WGS sequence"/>
</dbReference>
<evidence type="ECO:0000313" key="1">
    <source>
        <dbReference type="EMBL" id="ARX34345.1"/>
    </source>
</evidence>
<dbReference type="EMBL" id="ABKSPD020000007">
    <property type="protein sequence ID" value="EKW9776326.1"/>
    <property type="molecule type" value="Genomic_DNA"/>
</dbReference>
<organism evidence="2 8">
    <name type="scientific">Proteus mirabilis</name>
    <dbReference type="NCBI Taxonomy" id="584"/>
    <lineage>
        <taxon>Bacteria</taxon>
        <taxon>Pseudomonadati</taxon>
        <taxon>Pseudomonadota</taxon>
        <taxon>Gammaproteobacteria</taxon>
        <taxon>Enterobacterales</taxon>
        <taxon>Morganellaceae</taxon>
        <taxon>Proteus</taxon>
    </lineage>
</organism>
<dbReference type="RefSeq" id="WP_004243617.1">
    <property type="nucleotide sequence ID" value="NZ_ABFDCH020000013.1"/>
</dbReference>
<evidence type="ECO:0000313" key="4">
    <source>
        <dbReference type="EMBL" id="SUC39985.1"/>
    </source>
</evidence>
<evidence type="ECO:0000313" key="6">
    <source>
        <dbReference type="Proteomes" id="UP000251485"/>
    </source>
</evidence>
<gene>
    <name evidence="1" type="ORF">AM402_09375</name>
    <name evidence="3" type="ORF">NCTC10975_01304</name>
    <name evidence="4" type="ORF">NCTC11938_04267</name>
    <name evidence="2" type="ORF">PW210_002147</name>
</gene>
<proteinExistence type="predicted"/>
<dbReference type="EMBL" id="UGTS01000006">
    <property type="protein sequence ID" value="SUC39985.1"/>
    <property type="molecule type" value="Genomic_DNA"/>
</dbReference>
<name>A0A1Z1SUZ3_PROMI</name>
<dbReference type="EMBL" id="CP021694">
    <property type="protein sequence ID" value="ARX34345.1"/>
    <property type="molecule type" value="Genomic_DNA"/>
</dbReference>
<dbReference type="Proteomes" id="UP000251485">
    <property type="component" value="Unassembled WGS sequence"/>
</dbReference>
<evidence type="ECO:0000313" key="3">
    <source>
        <dbReference type="EMBL" id="SPY94945.1"/>
    </source>
</evidence>
<evidence type="ECO:0000313" key="5">
    <source>
        <dbReference type="Proteomes" id="UP000195540"/>
    </source>
</evidence>
<evidence type="ECO:0000313" key="2">
    <source>
        <dbReference type="EMBL" id="EKW9776326.1"/>
    </source>
</evidence>
<evidence type="ECO:0000313" key="7">
    <source>
        <dbReference type="Proteomes" id="UP000254191"/>
    </source>
</evidence>
<reference evidence="1 5" key="1">
    <citation type="submission" date="2017-05" db="EMBL/GenBank/DDBJ databases">
        <title>Whole genome sequencing of Proteus mirabilis AR_0155.</title>
        <authorList>
            <person name="Conlan S."/>
            <person name="Thomas P.J."/>
            <person name="Mullikin J."/>
            <person name="Frank K.M."/>
            <person name="Segre J.A."/>
        </authorList>
    </citation>
    <scope>NUCLEOTIDE SEQUENCE [LARGE SCALE GENOMIC DNA]</scope>
    <source>
        <strain evidence="1 5">AR_0155</strain>
    </source>
</reference>
<reference evidence="2" key="3">
    <citation type="submission" date="2023-06" db="EMBL/GenBank/DDBJ databases">
        <authorList>
            <consortium name="Clinical and Environmental Microbiology Branch: Whole genome sequencing antimicrobial resistance pathogens in the healthcare setting"/>
        </authorList>
    </citation>
    <scope>NUCLEOTIDE SEQUENCE</scope>
    <source>
        <strain evidence="2">Microbial</strain>
    </source>
</reference>
<sequence length="114" mass="13069">MRTFAINQHNDLVIDAKGDLQICDNDEAVKNLCQHFIKAVRGEMLHKKDKGIPYWSATFSRQVDIPLFEMAFRQRLAEIEEVVAISHFNAFLDNGVLKYQADIRTIYGGFTLHG</sequence>
<dbReference type="Proteomes" id="UP000195540">
    <property type="component" value="Chromosome"/>
</dbReference>
<dbReference type="STRING" id="584.AOUC001_06990"/>
<dbReference type="AlphaFoldDB" id="A0A1Z1SUZ3"/>
<dbReference type="GeneID" id="6803565"/>